<sequence length="106" mass="12213">MGRLLTTLIVILLILWLLGIVSSTTIGGLIYVSFIIAIVLILVRIISADAWRLILDGEMDNPREFSLEDLQRRLFPERERYVYVGERGIPDSTPVTFMKQSRNKHR</sequence>
<gene>
    <name evidence="2" type="ORF">ANME2D_03069</name>
</gene>
<dbReference type="EMBL" id="JMIY01000007">
    <property type="protein sequence ID" value="KCZ71039.1"/>
    <property type="molecule type" value="Genomic_DNA"/>
</dbReference>
<evidence type="ECO:0000256" key="1">
    <source>
        <dbReference type="SAM" id="Phobius"/>
    </source>
</evidence>
<keyword evidence="1" id="KW-1133">Transmembrane helix</keyword>
<keyword evidence="3" id="KW-1185">Reference proteome</keyword>
<dbReference type="Proteomes" id="UP000027153">
    <property type="component" value="Unassembled WGS sequence"/>
</dbReference>
<comment type="caution">
    <text evidence="2">The sequence shown here is derived from an EMBL/GenBank/DDBJ whole genome shotgun (WGS) entry which is preliminary data.</text>
</comment>
<evidence type="ECO:0000313" key="2">
    <source>
        <dbReference type="EMBL" id="KCZ71039.1"/>
    </source>
</evidence>
<dbReference type="InterPro" id="IPR036374">
    <property type="entry name" value="OxRdtase_Mopterin-bd_sf"/>
</dbReference>
<name>A0A062V5H3_9EURY</name>
<organism evidence="2 3">
    <name type="scientific">Candidatus Methanoperedens nitratireducens</name>
    <dbReference type="NCBI Taxonomy" id="1392998"/>
    <lineage>
        <taxon>Archaea</taxon>
        <taxon>Methanobacteriati</taxon>
        <taxon>Methanobacteriota</taxon>
        <taxon>Stenosarchaea group</taxon>
        <taxon>Methanomicrobia</taxon>
        <taxon>Methanosarcinales</taxon>
        <taxon>ANME-2 cluster</taxon>
        <taxon>Candidatus Methanoperedentaceae</taxon>
        <taxon>Candidatus Methanoperedens</taxon>
    </lineage>
</organism>
<dbReference type="RefSeq" id="WP_081810319.1">
    <property type="nucleotide sequence ID" value="NZ_JMIY01000007.1"/>
</dbReference>
<protein>
    <submittedName>
        <fullName evidence="2">Uncharacterized protein</fullName>
    </submittedName>
</protein>
<evidence type="ECO:0000313" key="3">
    <source>
        <dbReference type="Proteomes" id="UP000027153"/>
    </source>
</evidence>
<proteinExistence type="predicted"/>
<feature type="transmembrane region" description="Helical" evidence="1">
    <location>
        <begin position="29"/>
        <end position="46"/>
    </location>
</feature>
<reference evidence="2 3" key="1">
    <citation type="journal article" date="2013" name="Nature">
        <title>Anaerobic oxidation of methane coupled to nitrate reduction in a novel archaeal lineage.</title>
        <authorList>
            <person name="Haroon M.F."/>
            <person name="Hu S."/>
            <person name="Shi Y."/>
            <person name="Imelfort M."/>
            <person name="Keller J."/>
            <person name="Hugenholtz P."/>
            <person name="Yuan Z."/>
            <person name="Tyson G.W."/>
        </authorList>
    </citation>
    <scope>NUCLEOTIDE SEQUENCE [LARGE SCALE GENOMIC DNA]</scope>
    <source>
        <strain evidence="2 3">ANME-2d</strain>
    </source>
</reference>
<dbReference type="InterPro" id="IPR043727">
    <property type="entry name" value="Lmo0937-like"/>
</dbReference>
<keyword evidence="1" id="KW-0472">Membrane</keyword>
<keyword evidence="1" id="KW-0812">Transmembrane</keyword>
<dbReference type="AlphaFoldDB" id="A0A062V5H3"/>
<dbReference type="NCBIfam" id="NF033488">
    <property type="entry name" value="lmo0937_fam_TM"/>
    <property type="match status" value="1"/>
</dbReference>
<accession>A0A062V5H3</accession>
<dbReference type="Pfam" id="PF18919">
    <property type="entry name" value="DUF5670"/>
    <property type="match status" value="1"/>
</dbReference>
<dbReference type="SUPFAM" id="SSF56524">
    <property type="entry name" value="Oxidoreductase molybdopterin-binding domain"/>
    <property type="match status" value="1"/>
</dbReference>